<gene>
    <name evidence="2" type="ORF">PMACD_LOCUS14645</name>
</gene>
<dbReference type="InterPro" id="IPR005135">
    <property type="entry name" value="Endo/exonuclease/phosphatase"/>
</dbReference>
<dbReference type="GO" id="GO:0061343">
    <property type="term" value="P:cell adhesion involved in heart morphogenesis"/>
    <property type="evidence" value="ECO:0007669"/>
    <property type="project" value="TreeGrafter"/>
</dbReference>
<evidence type="ECO:0000313" key="2">
    <source>
        <dbReference type="EMBL" id="CAF4940047.1"/>
    </source>
</evidence>
<dbReference type="InterPro" id="IPR036691">
    <property type="entry name" value="Endo/exonu/phosph_ase_sf"/>
</dbReference>
<name>A0A821XD38_9NEOP</name>
<evidence type="ECO:0000313" key="3">
    <source>
        <dbReference type="Proteomes" id="UP000663880"/>
    </source>
</evidence>
<reference evidence="2" key="1">
    <citation type="submission" date="2021-02" db="EMBL/GenBank/DDBJ databases">
        <authorList>
            <person name="Steward A R."/>
        </authorList>
    </citation>
    <scope>NUCLEOTIDE SEQUENCE</scope>
</reference>
<feature type="domain" description="Endonuclease/exonuclease/phosphatase" evidence="1">
    <location>
        <begin position="8"/>
        <end position="156"/>
    </location>
</feature>
<dbReference type="AlphaFoldDB" id="A0A821XD38"/>
<accession>A0A821XD38</accession>
<comment type="caution">
    <text evidence="2">The sequence shown here is derived from an EMBL/GenBank/DDBJ whole genome shotgun (WGS) entry which is preliminary data.</text>
</comment>
<proteinExistence type="predicted"/>
<dbReference type="GO" id="GO:0031012">
    <property type="term" value="C:extracellular matrix"/>
    <property type="evidence" value="ECO:0007669"/>
    <property type="project" value="TreeGrafter"/>
</dbReference>
<dbReference type="SUPFAM" id="SSF56219">
    <property type="entry name" value="DNase I-like"/>
    <property type="match status" value="1"/>
</dbReference>
<organism evidence="2 3">
    <name type="scientific">Pieris macdunnoughi</name>
    <dbReference type="NCBI Taxonomy" id="345717"/>
    <lineage>
        <taxon>Eukaryota</taxon>
        <taxon>Metazoa</taxon>
        <taxon>Ecdysozoa</taxon>
        <taxon>Arthropoda</taxon>
        <taxon>Hexapoda</taxon>
        <taxon>Insecta</taxon>
        <taxon>Pterygota</taxon>
        <taxon>Neoptera</taxon>
        <taxon>Endopterygota</taxon>
        <taxon>Lepidoptera</taxon>
        <taxon>Glossata</taxon>
        <taxon>Ditrysia</taxon>
        <taxon>Papilionoidea</taxon>
        <taxon>Pieridae</taxon>
        <taxon>Pierinae</taxon>
        <taxon>Pieris</taxon>
    </lineage>
</organism>
<keyword evidence="3" id="KW-1185">Reference proteome</keyword>
<dbReference type="PANTHER" id="PTHR33395:SF22">
    <property type="entry name" value="REVERSE TRANSCRIPTASE DOMAIN-CONTAINING PROTEIN"/>
    <property type="match status" value="1"/>
</dbReference>
<dbReference type="PANTHER" id="PTHR33395">
    <property type="entry name" value="TRANSCRIPTASE, PUTATIVE-RELATED-RELATED"/>
    <property type="match status" value="1"/>
</dbReference>
<evidence type="ECO:0000259" key="1">
    <source>
        <dbReference type="Pfam" id="PF03372"/>
    </source>
</evidence>
<dbReference type="GO" id="GO:0007508">
    <property type="term" value="P:larval heart development"/>
    <property type="evidence" value="ECO:0007669"/>
    <property type="project" value="TreeGrafter"/>
</dbReference>
<dbReference type="GO" id="GO:0003824">
    <property type="term" value="F:catalytic activity"/>
    <property type="evidence" value="ECO:0007669"/>
    <property type="project" value="InterPro"/>
</dbReference>
<protein>
    <recommendedName>
        <fullName evidence="1">Endonuclease/exonuclease/phosphatase domain-containing protein</fullName>
    </recommendedName>
</protein>
<dbReference type="EMBL" id="CAJOBZ010000066">
    <property type="protein sequence ID" value="CAF4940047.1"/>
    <property type="molecule type" value="Genomic_DNA"/>
</dbReference>
<sequence>MLEIYYQNVQGLRTKTASFLKYLSTSNYGIIALTETWLKSGISNMELFDNRYTVYRRDRSSSTNTKSDGGGVILGVSKEISSFRVEAWESDVEDLWVTLHININKIIKKLSICVVYLPPPVKIGTLTHFLDSVDRALNLSDDVIILGDFNLGFIDWRSLNNEVFMTPCNYNNTLGFALIDFMSMNSLKQFNSIGNSDDRFLDLVLSNMSSINVSAPSDSLSKIYANHPSLLLSFEYSKISFLRTRGNTKLNFYKADYVSIIGDLKTIDWNDSLRAHDDVNDMVSKFYKILNTTISKFVPNTTITKSKYPVWFSSSLIKLLAEKEKTRKRYRIYKNPRDEIEYHIIRKRCHKLYDDCYTKYKRNIEASIPNNPKCFWSFIKNRKGGHSSLPSCMKMDNVTAQSSPDIANLFSYQFSSVYTCDESLVGSSTPDDIGNVDGLMSLSFREDEISKKIKGLDTNKGAGPDSIPPIFVKRCRFVLSLPLTIIYNRSLKDGVFPEVWKRSRVVPVYKKGDITDVKNYRPVCILSCFSKLFESVLYPVISKCLDGCIVDEQHGFRKGRSIQTNLMSFVTETCQELDRGRHLAFIQI</sequence>
<dbReference type="OrthoDB" id="7415700at2759"/>
<dbReference type="Pfam" id="PF03372">
    <property type="entry name" value="Exo_endo_phos"/>
    <property type="match status" value="1"/>
</dbReference>
<dbReference type="Proteomes" id="UP000663880">
    <property type="component" value="Unassembled WGS sequence"/>
</dbReference>
<dbReference type="Gene3D" id="3.60.10.10">
    <property type="entry name" value="Endonuclease/exonuclease/phosphatase"/>
    <property type="match status" value="1"/>
</dbReference>